<feature type="chain" id="PRO_5042903741" description="Ribosomal protein L34" evidence="3">
    <location>
        <begin position="17"/>
        <end position="225"/>
    </location>
</feature>
<dbReference type="PANTHER" id="PTHR47479">
    <property type="entry name" value="OS05G0393200 PROTEIN"/>
    <property type="match status" value="1"/>
</dbReference>
<dbReference type="AlphaFoldDB" id="A0AAN9J5B9"/>
<keyword evidence="2" id="KW-0812">Transmembrane</keyword>
<organism evidence="4 5">
    <name type="scientific">Crotalaria pallida</name>
    <name type="common">Smooth rattlebox</name>
    <name type="synonym">Crotalaria striata</name>
    <dbReference type="NCBI Taxonomy" id="3830"/>
    <lineage>
        <taxon>Eukaryota</taxon>
        <taxon>Viridiplantae</taxon>
        <taxon>Streptophyta</taxon>
        <taxon>Embryophyta</taxon>
        <taxon>Tracheophyta</taxon>
        <taxon>Spermatophyta</taxon>
        <taxon>Magnoliopsida</taxon>
        <taxon>eudicotyledons</taxon>
        <taxon>Gunneridae</taxon>
        <taxon>Pentapetalae</taxon>
        <taxon>rosids</taxon>
        <taxon>fabids</taxon>
        <taxon>Fabales</taxon>
        <taxon>Fabaceae</taxon>
        <taxon>Papilionoideae</taxon>
        <taxon>50 kb inversion clade</taxon>
        <taxon>genistoids sensu lato</taxon>
        <taxon>core genistoids</taxon>
        <taxon>Crotalarieae</taxon>
        <taxon>Crotalaria</taxon>
    </lineage>
</organism>
<keyword evidence="2" id="KW-1133">Transmembrane helix</keyword>
<gene>
    <name evidence="4" type="ORF">RIF29_08150</name>
</gene>
<feature type="region of interest" description="Disordered" evidence="1">
    <location>
        <begin position="21"/>
        <end position="43"/>
    </location>
</feature>
<keyword evidence="2" id="KW-0472">Membrane</keyword>
<evidence type="ECO:0000313" key="5">
    <source>
        <dbReference type="Proteomes" id="UP001372338"/>
    </source>
</evidence>
<dbReference type="EMBL" id="JAYWIO010000001">
    <property type="protein sequence ID" value="KAK7292372.1"/>
    <property type="molecule type" value="Genomic_DNA"/>
</dbReference>
<feature type="transmembrane region" description="Helical" evidence="2">
    <location>
        <begin position="51"/>
        <end position="71"/>
    </location>
</feature>
<accession>A0AAN9J5B9</accession>
<dbReference type="PANTHER" id="PTHR47479:SF2">
    <property type="entry name" value="OS05G0393200 PROTEIN"/>
    <property type="match status" value="1"/>
</dbReference>
<keyword evidence="5" id="KW-1185">Reference proteome</keyword>
<sequence length="225" mass="24574">MLLLLAIDTAIIATMAPPTKPPSSLFVSNSNPKPKSSSSNMSCRHSPSATLDLLILLLVLFSGSFLLSSYFSYIFNSLSLLLSSHSSSLPHLFPISFLAPFSLFFLASLLFLDLLCGSRSRKCHSPRCKGLKNCMEFDLQLQTEEALRSSSSSSSAAANDDIDRLPWKGGKEGNPDYECLTSELRKMAPTNGRAVLLFRARCGCPIAKLEGWGPKKGKRHKKLVS</sequence>
<name>A0AAN9J5B9_CROPI</name>
<feature type="transmembrane region" description="Helical" evidence="2">
    <location>
        <begin position="91"/>
        <end position="112"/>
    </location>
</feature>
<dbReference type="Proteomes" id="UP001372338">
    <property type="component" value="Unassembled WGS sequence"/>
</dbReference>
<keyword evidence="3" id="KW-0732">Signal</keyword>
<feature type="compositionally biased region" description="Low complexity" evidence="1">
    <location>
        <begin position="28"/>
        <end position="43"/>
    </location>
</feature>
<protein>
    <recommendedName>
        <fullName evidence="6">Ribosomal protein L34</fullName>
    </recommendedName>
</protein>
<evidence type="ECO:0000256" key="1">
    <source>
        <dbReference type="SAM" id="MobiDB-lite"/>
    </source>
</evidence>
<reference evidence="4 5" key="1">
    <citation type="submission" date="2024-01" db="EMBL/GenBank/DDBJ databases">
        <title>The genomes of 5 underutilized Papilionoideae crops provide insights into root nodulation and disease resistanc.</title>
        <authorList>
            <person name="Yuan L."/>
        </authorList>
    </citation>
    <scope>NUCLEOTIDE SEQUENCE [LARGE SCALE GENOMIC DNA]</scope>
    <source>
        <strain evidence="4">ZHUSHIDOU_FW_LH</strain>
        <tissue evidence="4">Leaf</tissue>
    </source>
</reference>
<evidence type="ECO:0000256" key="3">
    <source>
        <dbReference type="SAM" id="SignalP"/>
    </source>
</evidence>
<proteinExistence type="predicted"/>
<feature type="region of interest" description="Disordered" evidence="1">
    <location>
        <begin position="148"/>
        <end position="169"/>
    </location>
</feature>
<evidence type="ECO:0008006" key="6">
    <source>
        <dbReference type="Google" id="ProtNLM"/>
    </source>
</evidence>
<evidence type="ECO:0000256" key="2">
    <source>
        <dbReference type="SAM" id="Phobius"/>
    </source>
</evidence>
<feature type="compositionally biased region" description="Low complexity" evidence="1">
    <location>
        <begin position="149"/>
        <end position="158"/>
    </location>
</feature>
<feature type="signal peptide" evidence="3">
    <location>
        <begin position="1"/>
        <end position="16"/>
    </location>
</feature>
<comment type="caution">
    <text evidence="4">The sequence shown here is derived from an EMBL/GenBank/DDBJ whole genome shotgun (WGS) entry which is preliminary data.</text>
</comment>
<evidence type="ECO:0000313" key="4">
    <source>
        <dbReference type="EMBL" id="KAK7292372.1"/>
    </source>
</evidence>
<dbReference type="InterPro" id="IPR044196">
    <property type="entry name" value="At5g19025-like"/>
</dbReference>